<dbReference type="FunCoup" id="A0A152A7F1">
    <property type="interactions" value="343"/>
</dbReference>
<feature type="compositionally biased region" description="Low complexity" evidence="1">
    <location>
        <begin position="25"/>
        <end position="34"/>
    </location>
</feature>
<evidence type="ECO:0000256" key="1">
    <source>
        <dbReference type="SAM" id="MobiDB-lite"/>
    </source>
</evidence>
<dbReference type="GO" id="GO:0042797">
    <property type="term" value="P:tRNA transcription by RNA polymerase III"/>
    <property type="evidence" value="ECO:0007669"/>
    <property type="project" value="TreeGrafter"/>
</dbReference>
<dbReference type="InParanoid" id="A0A152A7F1"/>
<feature type="region of interest" description="Disordered" evidence="1">
    <location>
        <begin position="175"/>
        <end position="202"/>
    </location>
</feature>
<reference evidence="2 3" key="1">
    <citation type="submission" date="2015-12" db="EMBL/GenBank/DDBJ databases">
        <title>Dictyostelia acquired genes for synthesis and detection of signals that induce cell-type specialization by lateral gene transfer from prokaryotes.</title>
        <authorList>
            <person name="Gloeckner G."/>
            <person name="Schaap P."/>
        </authorList>
    </citation>
    <scope>NUCLEOTIDE SEQUENCE [LARGE SCALE GENOMIC DNA]</scope>
    <source>
        <strain evidence="2 3">TK</strain>
    </source>
</reference>
<dbReference type="AlphaFoldDB" id="A0A152A7F1"/>
<dbReference type="OrthoDB" id="340681at2759"/>
<evidence type="ECO:0000313" key="2">
    <source>
        <dbReference type="EMBL" id="KYR02148.1"/>
    </source>
</evidence>
<gene>
    <name evidence="2" type="ORF">DLAC_00952</name>
</gene>
<dbReference type="Proteomes" id="UP000076078">
    <property type="component" value="Unassembled WGS sequence"/>
</dbReference>
<comment type="caution">
    <text evidence="2">The sequence shown here is derived from an EMBL/GenBank/DDBJ whole genome shotgun (WGS) entry which is preliminary data.</text>
</comment>
<feature type="region of interest" description="Disordered" evidence="1">
    <location>
        <begin position="1"/>
        <end position="49"/>
    </location>
</feature>
<dbReference type="GO" id="GO:0005666">
    <property type="term" value="C:RNA polymerase III complex"/>
    <property type="evidence" value="ECO:0007669"/>
    <property type="project" value="TreeGrafter"/>
</dbReference>
<organism evidence="2 3">
    <name type="scientific">Tieghemostelium lacteum</name>
    <name type="common">Slime mold</name>
    <name type="synonym">Dictyostelium lacteum</name>
    <dbReference type="NCBI Taxonomy" id="361077"/>
    <lineage>
        <taxon>Eukaryota</taxon>
        <taxon>Amoebozoa</taxon>
        <taxon>Evosea</taxon>
        <taxon>Eumycetozoa</taxon>
        <taxon>Dictyostelia</taxon>
        <taxon>Dictyosteliales</taxon>
        <taxon>Raperosteliaceae</taxon>
        <taxon>Tieghemostelium</taxon>
    </lineage>
</organism>
<dbReference type="OMA" id="INTECEN"/>
<feature type="compositionally biased region" description="Basic and acidic residues" evidence="1">
    <location>
        <begin position="175"/>
        <end position="186"/>
    </location>
</feature>
<dbReference type="PANTHER" id="PTHR12069">
    <property type="entry name" value="DNA-DIRECTED RNA POLYMERASES III 80 KDA POLYPEPTIDE RNA POLYMERASE III SUBUNIT 5"/>
    <property type="match status" value="1"/>
</dbReference>
<dbReference type="EMBL" id="LODT01000004">
    <property type="protein sequence ID" value="KYR02148.1"/>
    <property type="molecule type" value="Genomic_DNA"/>
</dbReference>
<proteinExistence type="predicted"/>
<feature type="region of interest" description="Disordered" evidence="1">
    <location>
        <begin position="479"/>
        <end position="503"/>
    </location>
</feature>
<dbReference type="PANTHER" id="PTHR12069:SF0">
    <property type="entry name" value="DNA-DIRECTED RNA POLYMERASE III SUBUNIT RPC5"/>
    <property type="match status" value="1"/>
</dbReference>
<dbReference type="STRING" id="361077.A0A152A7F1"/>
<name>A0A152A7F1_TIELA</name>
<feature type="compositionally biased region" description="Low complexity" evidence="1">
    <location>
        <begin position="485"/>
        <end position="502"/>
    </location>
</feature>
<evidence type="ECO:0000313" key="3">
    <source>
        <dbReference type="Proteomes" id="UP000076078"/>
    </source>
</evidence>
<dbReference type="Pfam" id="PF04801">
    <property type="entry name" value="RPC5"/>
    <property type="match status" value="1"/>
</dbReference>
<accession>A0A152A7F1</accession>
<keyword evidence="3" id="KW-1185">Reference proteome</keyword>
<dbReference type="InterPro" id="IPR006886">
    <property type="entry name" value="RNA_pol_III_Rpc5"/>
</dbReference>
<protein>
    <submittedName>
        <fullName evidence="2">RNA polymerase III subunit</fullName>
    </submittedName>
</protein>
<sequence length="657" mass="75553">MSNQPKDVEMEDIVEENGNGHSKNTTTTTTTTTTSSESRYNFDEMEEDEDDDYVVQEIPVYLTNELADNLILFQYPLRQPWRPYDMSRLEELRIKPKQQRVEMDLSLDTETEYYNSDSTNKVLKTTFSSTSISHRTNYSIGLMKRVGGGQSELHITPLQSIIQLRPNFSQFDEKWQADKASKKSHEEDMEQEESLGQPQQQVYRKPTSKAAAAAAAAAPLNLLKKLEDEEKWIKVTVVDEPELMDEKQFEHFNKLACKDKYEQIPFELDEGQYFEFLCPKAPEDWVPKKSHLKDTVSLEMIHNMNSWQHQLKAILMNGFVMTFSKIMQLLTVPIMEQDVVPELESIAYLIKGRWVIRSEHILKDPDHQVVRDYMLLLFFEKECVTRKEVIDKTRVSSELLRELFVQISDVNAGARAWFLKKQPDEEFMSRYPSVVSKHETYFRTQKQFIERNAADLTNPNRNTVYGMLTKDLVVVNPSPTTSKHSISTSANANNNNSSSAVSGLPNNAPITSIPSAYREGKTTEQQLLFFVYNLFKSKGVCSIQYIKQSIANELESDVENLLTEVTEDMINGLLRKICQTAHHAYFLKTSGNAVTDKYRNVVIDIFKKKMGVNRNDVQNVCKELLGEEAPNALLTQILQELAVAKNKSTWIFKSNFQ</sequence>